<gene>
    <name evidence="2" type="primary">Ciita</name>
    <name evidence="2" type="ORF">L345_02062</name>
</gene>
<organism evidence="2 3">
    <name type="scientific">Ophiophagus hannah</name>
    <name type="common">King cobra</name>
    <name type="synonym">Naja hannah</name>
    <dbReference type="NCBI Taxonomy" id="8665"/>
    <lineage>
        <taxon>Eukaryota</taxon>
        <taxon>Metazoa</taxon>
        <taxon>Chordata</taxon>
        <taxon>Craniata</taxon>
        <taxon>Vertebrata</taxon>
        <taxon>Euteleostomi</taxon>
        <taxon>Lepidosauria</taxon>
        <taxon>Squamata</taxon>
        <taxon>Bifurcata</taxon>
        <taxon>Unidentata</taxon>
        <taxon>Episquamata</taxon>
        <taxon>Toxicofera</taxon>
        <taxon>Serpentes</taxon>
        <taxon>Colubroidea</taxon>
        <taxon>Elapidae</taxon>
        <taxon>Elapinae</taxon>
        <taxon>Ophiophagus</taxon>
    </lineage>
</organism>
<protein>
    <submittedName>
        <fullName evidence="2">MHC class II transactivator</fullName>
    </submittedName>
</protein>
<reference evidence="2 3" key="1">
    <citation type="journal article" date="2013" name="Proc. Natl. Acad. Sci. U.S.A.">
        <title>The king cobra genome reveals dynamic gene evolution and adaptation in the snake venom system.</title>
        <authorList>
            <person name="Vonk F.J."/>
            <person name="Casewell N.R."/>
            <person name="Henkel C.V."/>
            <person name="Heimberg A.M."/>
            <person name="Jansen H.J."/>
            <person name="McCleary R.J."/>
            <person name="Kerkkamp H.M."/>
            <person name="Vos R.A."/>
            <person name="Guerreiro I."/>
            <person name="Calvete J.J."/>
            <person name="Wuster W."/>
            <person name="Woods A.E."/>
            <person name="Logan J.M."/>
            <person name="Harrison R.A."/>
            <person name="Castoe T.A."/>
            <person name="de Koning A.P."/>
            <person name="Pollock D.D."/>
            <person name="Yandell M."/>
            <person name="Calderon D."/>
            <person name="Renjifo C."/>
            <person name="Currier R.B."/>
            <person name="Salgado D."/>
            <person name="Pla D."/>
            <person name="Sanz L."/>
            <person name="Hyder A.S."/>
            <person name="Ribeiro J.M."/>
            <person name="Arntzen J.W."/>
            <person name="van den Thillart G.E."/>
            <person name="Boetzer M."/>
            <person name="Pirovano W."/>
            <person name="Dirks R.P."/>
            <person name="Spaink H.P."/>
            <person name="Duboule D."/>
            <person name="McGlinn E."/>
            <person name="Kini R.M."/>
            <person name="Richardson M.K."/>
        </authorList>
    </citation>
    <scope>NUCLEOTIDE SEQUENCE</scope>
    <source>
        <tissue evidence="2">Blood</tissue>
    </source>
</reference>
<feature type="non-terminal residue" evidence="2">
    <location>
        <position position="1"/>
    </location>
</feature>
<evidence type="ECO:0000313" key="3">
    <source>
        <dbReference type="Proteomes" id="UP000018936"/>
    </source>
</evidence>
<keyword evidence="3" id="KW-1185">Reference proteome</keyword>
<accession>V8PDQ2</accession>
<feature type="region of interest" description="Disordered" evidence="1">
    <location>
        <begin position="65"/>
        <end position="92"/>
    </location>
</feature>
<dbReference type="OrthoDB" id="9791305at2759"/>
<dbReference type="Proteomes" id="UP000018936">
    <property type="component" value="Unassembled WGS sequence"/>
</dbReference>
<comment type="caution">
    <text evidence="2">The sequence shown here is derived from an EMBL/GenBank/DDBJ whole genome shotgun (WGS) entry which is preliminary data.</text>
</comment>
<feature type="compositionally biased region" description="Low complexity" evidence="1">
    <location>
        <begin position="69"/>
        <end position="80"/>
    </location>
</feature>
<evidence type="ECO:0000256" key="1">
    <source>
        <dbReference type="SAM" id="MobiDB-lite"/>
    </source>
</evidence>
<sequence length="122" mass="13464">MDIFKQILPEVRGILLTASALQVQTFLDSLLSEGIISQEYYQTLLYEKDADDLARKVALTLLGKQAGPSSSSCHSYLQLSGKSRENAKNGAVSLRTRNLTERNLQPNVLDDRMMGMAVQSTS</sequence>
<dbReference type="AlphaFoldDB" id="V8PDQ2"/>
<name>V8PDQ2_OPHHA</name>
<proteinExistence type="predicted"/>
<dbReference type="EMBL" id="AZIM01000267">
    <property type="protein sequence ID" value="ETE72138.1"/>
    <property type="molecule type" value="Genomic_DNA"/>
</dbReference>
<evidence type="ECO:0000313" key="2">
    <source>
        <dbReference type="EMBL" id="ETE72138.1"/>
    </source>
</evidence>